<evidence type="ECO:0000256" key="4">
    <source>
        <dbReference type="ARBA" id="ARBA00023136"/>
    </source>
</evidence>
<evidence type="ECO:0000313" key="8">
    <source>
        <dbReference type="Proteomes" id="UP001249851"/>
    </source>
</evidence>
<dbReference type="PANTHER" id="PTHR19282:SF534">
    <property type="entry name" value="TETRASPANIN FAMILY-RELATED"/>
    <property type="match status" value="1"/>
</dbReference>
<keyword evidence="4 6" id="KW-0472">Membrane</keyword>
<protein>
    <submittedName>
        <fullName evidence="7">Tetraspanin-6</fullName>
    </submittedName>
</protein>
<feature type="compositionally biased region" description="Basic and acidic residues" evidence="5">
    <location>
        <begin position="300"/>
        <end position="310"/>
    </location>
</feature>
<dbReference type="AlphaFoldDB" id="A0AAD9R7U8"/>
<evidence type="ECO:0000256" key="6">
    <source>
        <dbReference type="SAM" id="Phobius"/>
    </source>
</evidence>
<keyword evidence="3 6" id="KW-1133">Transmembrane helix</keyword>
<dbReference type="Gene3D" id="1.10.1450.10">
    <property type="entry name" value="Tetraspanin"/>
    <property type="match status" value="1"/>
</dbReference>
<dbReference type="InterPro" id="IPR018499">
    <property type="entry name" value="Tetraspanin/Peripherin"/>
</dbReference>
<proteinExistence type="predicted"/>
<sequence length="310" mass="34377">MQAKDVIKWSIMVFLTLFFLSGLSLIIFGITIPTPFGDYLTMKGVAFPVNYTLRIAILSLLLIMTASHFFAITKENHRLLTLLGMLFIILFMVEFILAIIYFTMASEVNVTKKKLSNGMQMLAEYGVDEKVTQAFDQIQRTYACCGISDYRDWFTSKWAAAQGKNNRVPSSCCKFPAPTCGYDMDTKNPIDVINILGCSGLHFSYEDRKKFVGGVGLAIGLFNLFALLCCIIFTFCFNSARGISAIDALKGAEPGDDPVGRGTSSSTPGSTRRPPPKSALRASKEMLTEDDDDDDLPLDAYKDLRDKSQM</sequence>
<feature type="transmembrane region" description="Helical" evidence="6">
    <location>
        <begin position="79"/>
        <end position="104"/>
    </location>
</feature>
<evidence type="ECO:0000256" key="5">
    <source>
        <dbReference type="SAM" id="MobiDB-lite"/>
    </source>
</evidence>
<feature type="compositionally biased region" description="Acidic residues" evidence="5">
    <location>
        <begin position="288"/>
        <end position="297"/>
    </location>
</feature>
<dbReference type="GO" id="GO:0005886">
    <property type="term" value="C:plasma membrane"/>
    <property type="evidence" value="ECO:0007669"/>
    <property type="project" value="TreeGrafter"/>
</dbReference>
<feature type="compositionally biased region" description="Low complexity" evidence="5">
    <location>
        <begin position="260"/>
        <end position="272"/>
    </location>
</feature>
<dbReference type="SUPFAM" id="SSF48652">
    <property type="entry name" value="Tetraspanin"/>
    <property type="match status" value="1"/>
</dbReference>
<reference evidence="7" key="1">
    <citation type="journal article" date="2023" name="G3 (Bethesda)">
        <title>Whole genome assembly and annotation of the endangered Caribbean coral Acropora cervicornis.</title>
        <authorList>
            <person name="Selwyn J.D."/>
            <person name="Vollmer S.V."/>
        </authorList>
    </citation>
    <scope>NUCLEOTIDE SEQUENCE</scope>
    <source>
        <strain evidence="7">K2</strain>
    </source>
</reference>
<gene>
    <name evidence="7" type="ORF">P5673_000562</name>
</gene>
<dbReference type="PANTHER" id="PTHR19282">
    <property type="entry name" value="TETRASPANIN"/>
    <property type="match status" value="1"/>
</dbReference>
<evidence type="ECO:0000256" key="3">
    <source>
        <dbReference type="ARBA" id="ARBA00022989"/>
    </source>
</evidence>
<comment type="caution">
    <text evidence="7">The sequence shown here is derived from an EMBL/GenBank/DDBJ whole genome shotgun (WGS) entry which is preliminary data.</text>
</comment>
<dbReference type="EMBL" id="JARQWQ010000001">
    <property type="protein sequence ID" value="KAK2574401.1"/>
    <property type="molecule type" value="Genomic_DNA"/>
</dbReference>
<dbReference type="Proteomes" id="UP001249851">
    <property type="component" value="Unassembled WGS sequence"/>
</dbReference>
<keyword evidence="2 6" id="KW-0812">Transmembrane</keyword>
<evidence type="ECO:0000256" key="1">
    <source>
        <dbReference type="ARBA" id="ARBA00004141"/>
    </source>
</evidence>
<evidence type="ECO:0000256" key="2">
    <source>
        <dbReference type="ARBA" id="ARBA00022692"/>
    </source>
</evidence>
<organism evidence="7 8">
    <name type="scientific">Acropora cervicornis</name>
    <name type="common">Staghorn coral</name>
    <dbReference type="NCBI Taxonomy" id="6130"/>
    <lineage>
        <taxon>Eukaryota</taxon>
        <taxon>Metazoa</taxon>
        <taxon>Cnidaria</taxon>
        <taxon>Anthozoa</taxon>
        <taxon>Hexacorallia</taxon>
        <taxon>Scleractinia</taxon>
        <taxon>Astrocoeniina</taxon>
        <taxon>Acroporidae</taxon>
        <taxon>Acropora</taxon>
    </lineage>
</organism>
<accession>A0AAD9R7U8</accession>
<comment type="subcellular location">
    <subcellularLocation>
        <location evidence="1">Membrane</location>
        <topology evidence="1">Multi-pass membrane protein</topology>
    </subcellularLocation>
</comment>
<evidence type="ECO:0000313" key="7">
    <source>
        <dbReference type="EMBL" id="KAK2574401.1"/>
    </source>
</evidence>
<dbReference type="Pfam" id="PF00335">
    <property type="entry name" value="Tetraspanin"/>
    <property type="match status" value="1"/>
</dbReference>
<feature type="transmembrane region" description="Helical" evidence="6">
    <location>
        <begin position="52"/>
        <end position="72"/>
    </location>
</feature>
<feature type="region of interest" description="Disordered" evidence="5">
    <location>
        <begin position="254"/>
        <end position="310"/>
    </location>
</feature>
<dbReference type="InterPro" id="IPR008952">
    <property type="entry name" value="Tetraspanin_EC2_sf"/>
</dbReference>
<feature type="transmembrane region" description="Helical" evidence="6">
    <location>
        <begin position="211"/>
        <end position="237"/>
    </location>
</feature>
<reference evidence="7" key="2">
    <citation type="journal article" date="2023" name="Science">
        <title>Genomic signatures of disease resistance in endangered staghorn corals.</title>
        <authorList>
            <person name="Vollmer S.V."/>
            <person name="Selwyn J.D."/>
            <person name="Despard B.A."/>
            <person name="Roesel C.L."/>
        </authorList>
    </citation>
    <scope>NUCLEOTIDE SEQUENCE</scope>
    <source>
        <strain evidence="7">K2</strain>
    </source>
</reference>
<keyword evidence="8" id="KW-1185">Reference proteome</keyword>
<feature type="transmembrane region" description="Helical" evidence="6">
    <location>
        <begin position="12"/>
        <end position="32"/>
    </location>
</feature>
<name>A0AAD9R7U8_ACRCE</name>